<dbReference type="PANTHER" id="PTHR30146:SF148">
    <property type="entry name" value="HTH-TYPE TRANSCRIPTIONAL REPRESSOR PURR-RELATED"/>
    <property type="match status" value="1"/>
</dbReference>
<dbReference type="InterPro" id="IPR046335">
    <property type="entry name" value="LacI/GalR-like_sensor"/>
</dbReference>
<dbReference type="CDD" id="cd06278">
    <property type="entry name" value="PBP1_LacI-like"/>
    <property type="match status" value="1"/>
</dbReference>
<dbReference type="InterPro" id="IPR000843">
    <property type="entry name" value="HTH_LacI"/>
</dbReference>
<dbReference type="PROSITE" id="PS50932">
    <property type="entry name" value="HTH_LACI_2"/>
    <property type="match status" value="1"/>
</dbReference>
<reference evidence="7" key="1">
    <citation type="journal article" date="2019" name="Int. J. Syst. Evol. Microbiol.">
        <title>The Global Catalogue of Microorganisms (GCM) 10K type strain sequencing project: providing services to taxonomists for standard genome sequencing and annotation.</title>
        <authorList>
            <consortium name="The Broad Institute Genomics Platform"/>
            <consortium name="The Broad Institute Genome Sequencing Center for Infectious Disease"/>
            <person name="Wu L."/>
            <person name="Ma J."/>
        </authorList>
    </citation>
    <scope>NUCLEOTIDE SEQUENCE [LARGE SCALE GENOMIC DNA]</scope>
    <source>
        <strain evidence="7">JCM 17986</strain>
    </source>
</reference>
<dbReference type="InterPro" id="IPR028082">
    <property type="entry name" value="Peripla_BP_I"/>
</dbReference>
<evidence type="ECO:0000256" key="2">
    <source>
        <dbReference type="ARBA" id="ARBA00023015"/>
    </source>
</evidence>
<evidence type="ECO:0000313" key="7">
    <source>
        <dbReference type="Proteomes" id="UP001500466"/>
    </source>
</evidence>
<evidence type="ECO:0000259" key="5">
    <source>
        <dbReference type="PROSITE" id="PS50932"/>
    </source>
</evidence>
<keyword evidence="2" id="KW-0805">Transcription regulation</keyword>
<feature type="domain" description="HTH lacI-type" evidence="5">
    <location>
        <begin position="3"/>
        <end position="57"/>
    </location>
</feature>
<organism evidence="6 7">
    <name type="scientific">Yinghuangia aomiensis</name>
    <dbReference type="NCBI Taxonomy" id="676205"/>
    <lineage>
        <taxon>Bacteria</taxon>
        <taxon>Bacillati</taxon>
        <taxon>Actinomycetota</taxon>
        <taxon>Actinomycetes</taxon>
        <taxon>Kitasatosporales</taxon>
        <taxon>Streptomycetaceae</taxon>
        <taxon>Yinghuangia</taxon>
    </lineage>
</organism>
<dbReference type="GO" id="GO:0003677">
    <property type="term" value="F:DNA binding"/>
    <property type="evidence" value="ECO:0007669"/>
    <property type="project" value="UniProtKB-KW"/>
</dbReference>
<dbReference type="Gene3D" id="1.10.260.40">
    <property type="entry name" value="lambda repressor-like DNA-binding domains"/>
    <property type="match status" value="1"/>
</dbReference>
<proteinExistence type="predicted"/>
<keyword evidence="3 6" id="KW-0238">DNA-binding</keyword>
<gene>
    <name evidence="6" type="ORF">GCM10023205_19330</name>
</gene>
<evidence type="ECO:0000256" key="3">
    <source>
        <dbReference type="ARBA" id="ARBA00023125"/>
    </source>
</evidence>
<accession>A0ABP9GZ07</accession>
<evidence type="ECO:0000313" key="6">
    <source>
        <dbReference type="EMBL" id="GAA4957124.1"/>
    </source>
</evidence>
<dbReference type="CDD" id="cd01392">
    <property type="entry name" value="HTH_LacI"/>
    <property type="match status" value="1"/>
</dbReference>
<dbReference type="PANTHER" id="PTHR30146">
    <property type="entry name" value="LACI-RELATED TRANSCRIPTIONAL REPRESSOR"/>
    <property type="match status" value="1"/>
</dbReference>
<dbReference type="Proteomes" id="UP001500466">
    <property type="component" value="Unassembled WGS sequence"/>
</dbReference>
<keyword evidence="1" id="KW-0678">Repressor</keyword>
<dbReference type="SUPFAM" id="SSF53822">
    <property type="entry name" value="Periplasmic binding protein-like I"/>
    <property type="match status" value="1"/>
</dbReference>
<evidence type="ECO:0000256" key="4">
    <source>
        <dbReference type="ARBA" id="ARBA00023163"/>
    </source>
</evidence>
<dbReference type="SUPFAM" id="SSF47413">
    <property type="entry name" value="lambda repressor-like DNA-binding domains"/>
    <property type="match status" value="1"/>
</dbReference>
<dbReference type="InterPro" id="IPR010982">
    <property type="entry name" value="Lambda_DNA-bd_dom_sf"/>
</dbReference>
<keyword evidence="4" id="KW-0804">Transcription</keyword>
<dbReference type="SMART" id="SM00354">
    <property type="entry name" value="HTH_LACI"/>
    <property type="match status" value="1"/>
</dbReference>
<comment type="caution">
    <text evidence="6">The sequence shown here is derived from an EMBL/GenBank/DDBJ whole genome shotgun (WGS) entry which is preliminary data.</text>
</comment>
<dbReference type="Pfam" id="PF00356">
    <property type="entry name" value="LacI"/>
    <property type="match status" value="1"/>
</dbReference>
<dbReference type="RefSeq" id="WP_345674928.1">
    <property type="nucleotide sequence ID" value="NZ_BAABHS010000005.1"/>
</dbReference>
<dbReference type="EMBL" id="BAABHS010000005">
    <property type="protein sequence ID" value="GAA4957124.1"/>
    <property type="molecule type" value="Genomic_DNA"/>
</dbReference>
<dbReference type="Gene3D" id="3.40.50.2300">
    <property type="match status" value="2"/>
</dbReference>
<evidence type="ECO:0000256" key="1">
    <source>
        <dbReference type="ARBA" id="ARBA00022491"/>
    </source>
</evidence>
<dbReference type="Pfam" id="PF13377">
    <property type="entry name" value="Peripla_BP_3"/>
    <property type="match status" value="1"/>
</dbReference>
<sequence>MAITSRDVARMAGVSQPTVSRVLRGAPGVAPETRARVLSAARALSYVPSETGRSLATRATRRIGLVADDLTNPFYPELVEPLRDRLEQAGYRALLVSDRVDDPVEADRLADGSLDGVVLTTTEVGSALPHELVRRGVPCVLANREAAGLPADTCVVDNQLGGAQVAGLLASLGHRRLGAVFGPASTSTGRDREAGFRAALGEHGIPLRAELVRRGPFTHDAGRAAVGELLGLPAPPTAVFCANDVVAMGACSAAAALGVRVPDDLTIVGFDDIAMASWDVFGLSTVRGDLTLMADEVVRMLLARIADPGRPAERVVIAPALVLRRSHNAV</sequence>
<name>A0ABP9GZ07_9ACTN</name>
<protein>
    <submittedName>
        <fullName evidence="6">LacI family DNA-binding transcriptional regulator</fullName>
    </submittedName>
</protein>
<keyword evidence="7" id="KW-1185">Reference proteome</keyword>